<reference evidence="2 3" key="1">
    <citation type="submission" date="2018-03" db="EMBL/GenBank/DDBJ databases">
        <title>Genomic Encyclopedia of Archaeal and Bacterial Type Strains, Phase II (KMG-II): from individual species to whole genera.</title>
        <authorList>
            <person name="Goeker M."/>
        </authorList>
    </citation>
    <scope>NUCLEOTIDE SEQUENCE [LARGE SCALE GENOMIC DNA]</scope>
    <source>
        <strain evidence="2 3">DSM 29057</strain>
    </source>
</reference>
<feature type="domain" description="PhnA protein N-terminal proteobacterial" evidence="1">
    <location>
        <begin position="4"/>
        <end position="49"/>
    </location>
</feature>
<dbReference type="PANTHER" id="PTHR30305:SF3">
    <property type="entry name" value="PROTEIN YJDM"/>
    <property type="match status" value="1"/>
</dbReference>
<dbReference type="InterPro" id="IPR013988">
    <property type="entry name" value="YjdM_C"/>
</dbReference>
<evidence type="ECO:0000313" key="3">
    <source>
        <dbReference type="Proteomes" id="UP000241964"/>
    </source>
</evidence>
<dbReference type="Proteomes" id="UP000241964">
    <property type="component" value="Unassembled WGS sequence"/>
</dbReference>
<dbReference type="Pfam" id="PF03831">
    <property type="entry name" value="YjdM"/>
    <property type="match status" value="1"/>
</dbReference>
<sequence>MNLKLEKRSGNACELCKSDQQISVYQIPPVVGYADNEIVVCQNCRSQIDREQEMDSDYWGFLSETMWSEVPAVQIVAWRMLSRLKNETWAADNLDMLYLDEDMLAWAQASSDHEGAADLAVHRDSNGNVLKNGDTVVLTRTLDVKGSSLNARMGTVVKNIRVVEDNTEQIEGKIDGQLIVILTKYLRKQA</sequence>
<dbReference type="PANTHER" id="PTHR30305">
    <property type="entry name" value="PROTEIN YJDM-RELATED"/>
    <property type="match status" value="1"/>
</dbReference>
<dbReference type="RefSeq" id="WP_106593525.1">
    <property type="nucleotide sequence ID" value="NZ_PYAS01000001.1"/>
</dbReference>
<dbReference type="Gene3D" id="2.30.30.40">
    <property type="entry name" value="SH3 Domains"/>
    <property type="match status" value="1"/>
</dbReference>
<dbReference type="InterPro" id="IPR013991">
    <property type="entry name" value="PhnaA_N_proteobac"/>
</dbReference>
<accession>A0A2P8GIN7</accession>
<organism evidence="2 3">
    <name type="scientific">Dyadobacter jiangsuensis</name>
    <dbReference type="NCBI Taxonomy" id="1591085"/>
    <lineage>
        <taxon>Bacteria</taxon>
        <taxon>Pseudomonadati</taxon>
        <taxon>Bacteroidota</taxon>
        <taxon>Cytophagia</taxon>
        <taxon>Cytophagales</taxon>
        <taxon>Spirosomataceae</taxon>
        <taxon>Dyadobacter</taxon>
    </lineage>
</organism>
<evidence type="ECO:0000259" key="1">
    <source>
        <dbReference type="SMART" id="SM00782"/>
    </source>
</evidence>
<protein>
    <submittedName>
        <fullName evidence="2">Phosphonoacetate hydrolase</fullName>
    </submittedName>
</protein>
<dbReference type="OrthoDB" id="9810131at2"/>
<keyword evidence="2" id="KW-0378">Hydrolase</keyword>
<dbReference type="SMART" id="SM00782">
    <property type="entry name" value="PhnA_Zn_Ribbon"/>
    <property type="match status" value="1"/>
</dbReference>
<comment type="caution">
    <text evidence="2">The sequence shown here is derived from an EMBL/GenBank/DDBJ whole genome shotgun (WGS) entry which is preliminary data.</text>
</comment>
<keyword evidence="3" id="KW-1185">Reference proteome</keyword>
<proteinExistence type="predicted"/>
<dbReference type="SUPFAM" id="SSF82057">
    <property type="entry name" value="Prokaryotic SH3-related domain"/>
    <property type="match status" value="1"/>
</dbReference>
<evidence type="ECO:0000313" key="2">
    <source>
        <dbReference type="EMBL" id="PSL33839.1"/>
    </source>
</evidence>
<dbReference type="AlphaFoldDB" id="A0A2P8GIN7"/>
<gene>
    <name evidence="2" type="ORF">CLV60_101208</name>
</gene>
<name>A0A2P8GIN7_9BACT</name>
<dbReference type="GO" id="GO:0016787">
    <property type="term" value="F:hydrolase activity"/>
    <property type="evidence" value="ECO:0007669"/>
    <property type="project" value="UniProtKB-KW"/>
</dbReference>
<dbReference type="EMBL" id="PYAS01000001">
    <property type="protein sequence ID" value="PSL33839.1"/>
    <property type="molecule type" value="Genomic_DNA"/>
</dbReference>